<evidence type="ECO:0000313" key="6">
    <source>
        <dbReference type="EMBL" id="KRM55093.1"/>
    </source>
</evidence>
<comment type="caution">
    <text evidence="6">The sequence shown here is derived from an EMBL/GenBank/DDBJ whole genome shotgun (WGS) entry which is preliminary data.</text>
</comment>
<proteinExistence type="inferred from homology"/>
<dbReference type="InterPro" id="IPR038729">
    <property type="entry name" value="Rad50/SbcC_AAA"/>
</dbReference>
<dbReference type="OrthoDB" id="9795626at2"/>
<evidence type="ECO:0000256" key="3">
    <source>
        <dbReference type="ARBA" id="ARBA00013368"/>
    </source>
</evidence>
<reference evidence="6 7" key="1">
    <citation type="journal article" date="2015" name="Genome Announc.">
        <title>Expanding the biotechnology potential of lactobacilli through comparative genomics of 213 strains and associated genera.</title>
        <authorList>
            <person name="Sun Z."/>
            <person name="Harris H.M."/>
            <person name="McCann A."/>
            <person name="Guo C."/>
            <person name="Argimon S."/>
            <person name="Zhang W."/>
            <person name="Yang X."/>
            <person name="Jeffery I.B."/>
            <person name="Cooney J.C."/>
            <person name="Kagawa T.F."/>
            <person name="Liu W."/>
            <person name="Song Y."/>
            <person name="Salvetti E."/>
            <person name="Wrobel A."/>
            <person name="Rasinkangas P."/>
            <person name="Parkhill J."/>
            <person name="Rea M.C."/>
            <person name="O'Sullivan O."/>
            <person name="Ritari J."/>
            <person name="Douillard F.P."/>
            <person name="Paul Ross R."/>
            <person name="Yang R."/>
            <person name="Briner A.E."/>
            <person name="Felis G.E."/>
            <person name="de Vos W.M."/>
            <person name="Barrangou R."/>
            <person name="Klaenhammer T.R."/>
            <person name="Caufield P.W."/>
            <person name="Cui Y."/>
            <person name="Zhang H."/>
            <person name="O'Toole P.W."/>
        </authorList>
    </citation>
    <scope>NUCLEOTIDE SEQUENCE [LARGE SCALE GENOMIC DNA]</scope>
    <source>
        <strain evidence="6 7">DSM 20505</strain>
    </source>
</reference>
<accession>A0A0R1ZKV5</accession>
<dbReference type="SUPFAM" id="SSF52540">
    <property type="entry name" value="P-loop containing nucleoside triphosphate hydrolases"/>
    <property type="match status" value="1"/>
</dbReference>
<feature type="coiled-coil region" evidence="4">
    <location>
        <begin position="214"/>
        <end position="269"/>
    </location>
</feature>
<sequence>MKIKKLDMTNFRQFKGRQVLQFAADDIKNVTVIMGQNGAGKTGIFRAVLFALFGDIHLSQDADDAVIHLINENAMREAEKLPVISSVSLTFTHGNAEYTVKREIRGRFDGSNYMQQSADQQKCQLSISLVGEAPQVITDSTVVDQKIDAIIRREVREFFFFDAESLQILADLGDPKVRDSVKDGIYQLLQVQDLEYSRSLLKKMHERIQREVRSSAKDSQVQEYQQQLERVESDFADNQQQLVQISEEIDRAQVELDDKKQALQASSATRDLVAHIEQVQSSLNQQDQLLKQRQSNLATMIHQGAAQLFEAIIPDVRQQVDALRNSNNDNIPKYILEQSLEKGICALCGHSLAEDQQAQDHVRELLRLFKYSQSTSFLSSIDQGIAEITQKHGDFLVEQNKALSEYAADSQQYRRQQGDLDSMKNRLHATASEIKEFQGLSHSVDHISEDIGELKSNKANFEAQQVILKDKRAELNNELDKRAKINDQLTQKLQSAKIIGQMQDSLTTILQDYSDDSRLTLQERTLTLFKRLIAVKDQQLIDKVEISPNYQIKVYNQNNRELSNDLSQGEKQILSLSFIMALAQVSAEGRDEMAFPLFMDTPFARIDGDNRDRLIDVIPSLVQQWVLLLTDTEFTSAERDQFVDKDCVGATYQLSNLNGNTEIKAVDDIMLLELRGENVG</sequence>
<dbReference type="PANTHER" id="PTHR32114">
    <property type="entry name" value="ABC TRANSPORTER ABCH.3"/>
    <property type="match status" value="1"/>
</dbReference>
<dbReference type="PANTHER" id="PTHR32114:SF2">
    <property type="entry name" value="ABC TRANSPORTER ABCH.3"/>
    <property type="match status" value="1"/>
</dbReference>
<feature type="coiled-coil region" evidence="4">
    <location>
        <begin position="444"/>
        <end position="492"/>
    </location>
</feature>
<dbReference type="RefSeq" id="WP_054680625.1">
    <property type="nucleotide sequence ID" value="NZ_AYYO01000032.1"/>
</dbReference>
<dbReference type="GO" id="GO:0016887">
    <property type="term" value="F:ATP hydrolysis activity"/>
    <property type="evidence" value="ECO:0007669"/>
    <property type="project" value="InterPro"/>
</dbReference>
<dbReference type="Pfam" id="PF13476">
    <property type="entry name" value="AAA_23"/>
    <property type="match status" value="1"/>
</dbReference>
<evidence type="ECO:0000256" key="2">
    <source>
        <dbReference type="ARBA" id="ARBA00011322"/>
    </source>
</evidence>
<protein>
    <recommendedName>
        <fullName evidence="3">Nuclease SbcCD subunit C</fullName>
    </recommendedName>
</protein>
<dbReference type="STRING" id="1291052.FC18_GL001652"/>
<comment type="subunit">
    <text evidence="2">Heterodimer of SbcC and SbcD.</text>
</comment>
<organism evidence="6 7">
    <name type="scientific">Lacticaseibacillus sharpeae JCM 1186 = DSM 20505</name>
    <dbReference type="NCBI Taxonomy" id="1291052"/>
    <lineage>
        <taxon>Bacteria</taxon>
        <taxon>Bacillati</taxon>
        <taxon>Bacillota</taxon>
        <taxon>Bacilli</taxon>
        <taxon>Lactobacillales</taxon>
        <taxon>Lactobacillaceae</taxon>
        <taxon>Lacticaseibacillus</taxon>
    </lineage>
</organism>
<dbReference type="EMBL" id="AYYO01000032">
    <property type="protein sequence ID" value="KRM55093.1"/>
    <property type="molecule type" value="Genomic_DNA"/>
</dbReference>
<dbReference type="Gene3D" id="3.40.50.300">
    <property type="entry name" value="P-loop containing nucleotide triphosphate hydrolases"/>
    <property type="match status" value="2"/>
</dbReference>
<comment type="similarity">
    <text evidence="1">Belongs to the SMC family. SbcC subfamily.</text>
</comment>
<name>A0A0R1ZKV5_9LACO</name>
<keyword evidence="7" id="KW-1185">Reference proteome</keyword>
<keyword evidence="4" id="KW-0175">Coiled coil</keyword>
<feature type="domain" description="Rad50/SbcC-type AAA" evidence="5">
    <location>
        <begin position="5"/>
        <end position="242"/>
    </location>
</feature>
<evidence type="ECO:0000313" key="7">
    <source>
        <dbReference type="Proteomes" id="UP000051679"/>
    </source>
</evidence>
<dbReference type="GO" id="GO:0006302">
    <property type="term" value="P:double-strand break repair"/>
    <property type="evidence" value="ECO:0007669"/>
    <property type="project" value="InterPro"/>
</dbReference>
<dbReference type="InterPro" id="IPR027417">
    <property type="entry name" value="P-loop_NTPase"/>
</dbReference>
<evidence type="ECO:0000256" key="1">
    <source>
        <dbReference type="ARBA" id="ARBA00006930"/>
    </source>
</evidence>
<evidence type="ECO:0000256" key="4">
    <source>
        <dbReference type="SAM" id="Coils"/>
    </source>
</evidence>
<gene>
    <name evidence="6" type="ORF">FC18_GL001652</name>
</gene>
<dbReference type="AlphaFoldDB" id="A0A0R1ZKV5"/>
<dbReference type="PATRIC" id="fig|1291052.5.peg.1682"/>
<dbReference type="Proteomes" id="UP000051679">
    <property type="component" value="Unassembled WGS sequence"/>
</dbReference>
<evidence type="ECO:0000259" key="5">
    <source>
        <dbReference type="Pfam" id="PF13476"/>
    </source>
</evidence>